<evidence type="ECO:0000313" key="2">
    <source>
        <dbReference type="EMBL" id="KFD49397.1"/>
    </source>
</evidence>
<dbReference type="Proteomes" id="UP000030758">
    <property type="component" value="Unassembled WGS sequence"/>
</dbReference>
<keyword evidence="4" id="KW-1185">Reference proteome</keyword>
<feature type="chain" id="PRO_5010405345" evidence="1">
    <location>
        <begin position="19"/>
        <end position="178"/>
    </location>
</feature>
<sequence length="178" mass="20147">MHCSLLKQLLCTFAFLVALSNEQSPFITENADMNEACVQMKTHFQKKEEEIKEAIKRGYDKGKTASFAGHLQRYRDERRNCGTYCKPLREKVANEIRTNGTTKTYVLLRQCRLMCYKSSVLPIARAITNHPSNLARNILATLGINITAWPDDANEVDDPTVTVSPETTKIFAQNIMSS</sequence>
<proteinExistence type="predicted"/>
<keyword evidence="1" id="KW-0732">Signal</keyword>
<evidence type="ECO:0000313" key="3">
    <source>
        <dbReference type="EMBL" id="KFD64536.1"/>
    </source>
</evidence>
<reference evidence="3 4" key="1">
    <citation type="journal article" date="2014" name="Nat. Genet.">
        <title>Genome and transcriptome of the porcine whipworm Trichuris suis.</title>
        <authorList>
            <person name="Jex A.R."/>
            <person name="Nejsum P."/>
            <person name="Schwarz E.M."/>
            <person name="Hu L."/>
            <person name="Young N.D."/>
            <person name="Hall R.S."/>
            <person name="Korhonen P.K."/>
            <person name="Liao S."/>
            <person name="Thamsborg S."/>
            <person name="Xia J."/>
            <person name="Xu P."/>
            <person name="Wang S."/>
            <person name="Scheerlinck J.P."/>
            <person name="Hofmann A."/>
            <person name="Sternberg P.W."/>
            <person name="Wang J."/>
            <person name="Gasser R.B."/>
        </authorList>
    </citation>
    <scope>NUCLEOTIDE SEQUENCE [LARGE SCALE GENOMIC DNA]</scope>
    <source>
        <strain evidence="3">DCEP-RM93F</strain>
        <strain evidence="2">DCEP-RM93M</strain>
    </source>
</reference>
<dbReference type="AlphaFoldDB" id="A0A085N4Z0"/>
<organism evidence="3">
    <name type="scientific">Trichuris suis</name>
    <name type="common">pig whipworm</name>
    <dbReference type="NCBI Taxonomy" id="68888"/>
    <lineage>
        <taxon>Eukaryota</taxon>
        <taxon>Metazoa</taxon>
        <taxon>Ecdysozoa</taxon>
        <taxon>Nematoda</taxon>
        <taxon>Enoplea</taxon>
        <taxon>Dorylaimia</taxon>
        <taxon>Trichinellida</taxon>
        <taxon>Trichuridae</taxon>
        <taxon>Trichuris</taxon>
    </lineage>
</organism>
<dbReference type="EMBL" id="KL367554">
    <property type="protein sequence ID" value="KFD64536.1"/>
    <property type="molecule type" value="Genomic_DNA"/>
</dbReference>
<evidence type="ECO:0000313" key="4">
    <source>
        <dbReference type="Proteomes" id="UP000030764"/>
    </source>
</evidence>
<dbReference type="Proteomes" id="UP000030764">
    <property type="component" value="Unassembled WGS sequence"/>
</dbReference>
<feature type="signal peptide" evidence="1">
    <location>
        <begin position="1"/>
        <end position="18"/>
    </location>
</feature>
<gene>
    <name evidence="2" type="ORF">M513_09760</name>
    <name evidence="3" type="ORF">M514_09760</name>
</gene>
<evidence type="ECO:0000256" key="1">
    <source>
        <dbReference type="SAM" id="SignalP"/>
    </source>
</evidence>
<accession>A0A085N4Z0</accession>
<dbReference type="EMBL" id="KL363272">
    <property type="protein sequence ID" value="KFD49397.1"/>
    <property type="molecule type" value="Genomic_DNA"/>
</dbReference>
<protein>
    <submittedName>
        <fullName evidence="3">Uncharacterized protein</fullName>
    </submittedName>
</protein>
<name>A0A085N4Z0_9BILA</name>